<keyword evidence="5" id="KW-0472">Membrane</keyword>
<accession>A0AAV5A8U7</accession>
<evidence type="ECO:0000256" key="3">
    <source>
        <dbReference type="PROSITE-ProRule" id="PRU00742"/>
    </source>
</evidence>
<organism evidence="7 8">
    <name type="scientific">Clathrus columnatus</name>
    <dbReference type="NCBI Taxonomy" id="1419009"/>
    <lineage>
        <taxon>Eukaryota</taxon>
        <taxon>Fungi</taxon>
        <taxon>Dikarya</taxon>
        <taxon>Basidiomycota</taxon>
        <taxon>Agaricomycotina</taxon>
        <taxon>Agaricomycetes</taxon>
        <taxon>Phallomycetidae</taxon>
        <taxon>Phallales</taxon>
        <taxon>Clathraceae</taxon>
        <taxon>Clathrus</taxon>
    </lineage>
</organism>
<dbReference type="GO" id="GO:0016747">
    <property type="term" value="F:acyltransferase activity, transferring groups other than amino-acyl groups"/>
    <property type="evidence" value="ECO:0007669"/>
    <property type="project" value="InterPro"/>
</dbReference>
<comment type="similarity">
    <text evidence="3">Belongs to the arginase family.</text>
</comment>
<feature type="region of interest" description="Disordered" evidence="4">
    <location>
        <begin position="583"/>
        <end position="697"/>
    </location>
</feature>
<feature type="domain" description="N-acetyltransferase" evidence="6">
    <location>
        <begin position="29"/>
        <end position="223"/>
    </location>
</feature>
<name>A0AAV5A8U7_9AGAM</name>
<keyword evidence="8" id="KW-1185">Reference proteome</keyword>
<sequence>MSSYNSYQFQVNSKTGEPFLSLPAPHSNIILTPPRLDEADEKAAVQYLNDLNIAKWLQGPPFPYNLDHARKWMEKTHAESQAILQEINQNPPGAFINGCPFKILREVKEDGQDILIGDCSINPWIFEELLDPQERSQAIEQNQARNAGDPLKEWSFGGNASSIVKSSNIDYLASSHHGKGIMSLAIKTLIEQWAMPRMGAKTIKAGVFIENIPSRKVFEKNSFVLWKTVEDCVLFPESKGGGMTGIHIMKLTLVIIYPQGGGFPDRNVHFKAQISLDGVNGIATFGVLDPNSLLDNTTPIQIPEVIVKWLTDALILHIVAFVLAAISAIFGLLAHIREFATVYCSTFISGLAAAVALIAFIFDIAFFFLTKARINNIKGASAQTGNAIWLTLAAWLLLFFAGCFYTIGRCCIVSRPRGPRVRDPSNDIDTRRAEAVRLDAVKAEADRKAQQKQREMGLPAFQEYDSRKPLTLEDDEPYHDGQVSPRQNNFSSSGYFPQPTNPNPGYVPAPLGTSARDAYYAGATAYPPPPNPPRQQTPQQYNQGYANIGGAEKANSNLYNSQNRNIDPSGHSQYPTSHTQYATAGHEQYPPRGHNQYPSAAAHTQYPSTENNPYPAPGRSASAGYAQYPPGGHEQFTSNHDQYPLNDPVGSYDYTQYNPSTYLPPTVGNSQQQYSTSSVPTYQEQPRMSSSPSPTDYKLPPGIVPGQTSMEFGLLHASQVPLSDESKVPNDSEPWGAKYGPQIDLPFTGPLSFSHIPYTRCLDDPSKLFDIAILGMPFDTAVSYRPGARFGPYAIRSGSRRQRDIRGYTLNWQINPYEQGSKIIDCGDVPISPFDNALALDQMEVAYTTLLKRPVAIREEGIESSLPLLGNDGKEHPRIISLGGDHTIGKLINKVLPILRSLYQVYDPISVIHFDAHLDTWSPLGYPGADTIQAHSNHGTFFWVAAQEGLISNTSIHAGIRTKLMVDHAVLEYAFIKIYGTQDIRDDESVGFELITTDDIDDYGVQDIIQRIRKRVGSSPIPLWPLPVGCFRVFLTPLLKRSKSVAGTPEAGGWTMREVKRIIRGLAGLNFVGVDLVEVSPSYDHAEITGIAAADLVHDFLSMLLTTRQELNSPEKRNTDASPSESKTVHRDEF</sequence>
<dbReference type="PANTHER" id="PTHR11358">
    <property type="entry name" value="ARGINASE/AGMATINASE"/>
    <property type="match status" value="1"/>
</dbReference>
<evidence type="ECO:0000259" key="6">
    <source>
        <dbReference type="Pfam" id="PF13302"/>
    </source>
</evidence>
<dbReference type="InterPro" id="IPR023696">
    <property type="entry name" value="Ureohydrolase_dom_sf"/>
</dbReference>
<dbReference type="Proteomes" id="UP001050691">
    <property type="component" value="Unassembled WGS sequence"/>
</dbReference>
<feature type="transmembrane region" description="Helical" evidence="5">
    <location>
        <begin position="340"/>
        <end position="366"/>
    </location>
</feature>
<dbReference type="Gene3D" id="3.40.630.30">
    <property type="match status" value="1"/>
</dbReference>
<protein>
    <recommendedName>
        <fullName evidence="6">N-acetyltransferase domain-containing protein</fullName>
    </recommendedName>
</protein>
<feature type="compositionally biased region" description="Polar residues" evidence="4">
    <location>
        <begin position="484"/>
        <end position="495"/>
    </location>
</feature>
<comment type="caution">
    <text evidence="7">The sequence shown here is derived from an EMBL/GenBank/DDBJ whole genome shotgun (WGS) entry which is preliminary data.</text>
</comment>
<feature type="transmembrane region" description="Helical" evidence="5">
    <location>
        <begin position="314"/>
        <end position="334"/>
    </location>
</feature>
<feature type="region of interest" description="Disordered" evidence="4">
    <location>
        <begin position="442"/>
        <end position="542"/>
    </location>
</feature>
<feature type="region of interest" description="Disordered" evidence="4">
    <location>
        <begin position="1111"/>
        <end position="1134"/>
    </location>
</feature>
<dbReference type="EMBL" id="BPWL01000004">
    <property type="protein sequence ID" value="GJJ09608.1"/>
    <property type="molecule type" value="Genomic_DNA"/>
</dbReference>
<keyword evidence="5" id="KW-0812">Transmembrane</keyword>
<dbReference type="Gene3D" id="3.40.800.10">
    <property type="entry name" value="Ureohydrolase domain"/>
    <property type="match status" value="2"/>
</dbReference>
<feature type="compositionally biased region" description="Pro residues" evidence="4">
    <location>
        <begin position="526"/>
        <end position="535"/>
    </location>
</feature>
<evidence type="ECO:0000313" key="8">
    <source>
        <dbReference type="Proteomes" id="UP001050691"/>
    </source>
</evidence>
<evidence type="ECO:0000256" key="4">
    <source>
        <dbReference type="SAM" id="MobiDB-lite"/>
    </source>
</evidence>
<dbReference type="InterPro" id="IPR016181">
    <property type="entry name" value="Acyl_CoA_acyltransferase"/>
</dbReference>
<dbReference type="GO" id="GO:0033389">
    <property type="term" value="P:putrescine biosynthetic process from arginine, via agmatine"/>
    <property type="evidence" value="ECO:0007669"/>
    <property type="project" value="TreeGrafter"/>
</dbReference>
<dbReference type="SUPFAM" id="SSF52768">
    <property type="entry name" value="Arginase/deacetylase"/>
    <property type="match status" value="1"/>
</dbReference>
<evidence type="ECO:0000256" key="5">
    <source>
        <dbReference type="SAM" id="Phobius"/>
    </source>
</evidence>
<reference evidence="7" key="1">
    <citation type="submission" date="2021-10" db="EMBL/GenBank/DDBJ databases">
        <title>De novo Genome Assembly of Clathrus columnatus (Basidiomycota, Fungi) Using Illumina and Nanopore Sequence Data.</title>
        <authorList>
            <person name="Ogiso-Tanaka E."/>
            <person name="Itagaki H."/>
            <person name="Hosoya T."/>
            <person name="Hosaka K."/>
        </authorList>
    </citation>
    <scope>NUCLEOTIDE SEQUENCE</scope>
    <source>
        <strain evidence="7">MO-923</strain>
    </source>
</reference>
<dbReference type="Pfam" id="PF13302">
    <property type="entry name" value="Acetyltransf_3"/>
    <property type="match status" value="1"/>
</dbReference>
<dbReference type="GO" id="GO:0005886">
    <property type="term" value="C:plasma membrane"/>
    <property type="evidence" value="ECO:0007669"/>
    <property type="project" value="InterPro"/>
</dbReference>
<keyword evidence="5" id="KW-1133">Transmembrane helix</keyword>
<gene>
    <name evidence="7" type="ORF">Clacol_003831</name>
</gene>
<feature type="compositionally biased region" description="Basic and acidic residues" evidence="4">
    <location>
        <begin position="442"/>
        <end position="455"/>
    </location>
</feature>
<keyword evidence="2" id="KW-0378">Hydrolase</keyword>
<dbReference type="PANTHER" id="PTHR11358:SF26">
    <property type="entry name" value="GUANIDINO ACID HYDROLASE, MITOCHONDRIAL"/>
    <property type="match status" value="1"/>
</dbReference>
<feature type="compositionally biased region" description="Polar residues" evidence="4">
    <location>
        <begin position="653"/>
        <end position="694"/>
    </location>
</feature>
<keyword evidence="1" id="KW-0479">Metal-binding</keyword>
<dbReference type="Pfam" id="PF00491">
    <property type="entry name" value="Arginase"/>
    <property type="match status" value="1"/>
</dbReference>
<dbReference type="InterPro" id="IPR000182">
    <property type="entry name" value="GNAT_dom"/>
</dbReference>
<feature type="region of interest" description="Disordered" evidence="4">
    <location>
        <begin position="558"/>
        <end position="577"/>
    </location>
</feature>
<dbReference type="AlphaFoldDB" id="A0AAV5A8U7"/>
<dbReference type="GO" id="GO:0046872">
    <property type="term" value="F:metal ion binding"/>
    <property type="evidence" value="ECO:0007669"/>
    <property type="project" value="UniProtKB-KW"/>
</dbReference>
<dbReference type="Pfam" id="PF06687">
    <property type="entry name" value="SUR7"/>
    <property type="match status" value="1"/>
</dbReference>
<evidence type="ECO:0000313" key="7">
    <source>
        <dbReference type="EMBL" id="GJJ09608.1"/>
    </source>
</evidence>
<proteinExistence type="inferred from homology"/>
<dbReference type="CDD" id="cd11592">
    <property type="entry name" value="Agmatinase_PAH"/>
    <property type="match status" value="1"/>
</dbReference>
<dbReference type="FunFam" id="3.40.800.10:FF:000014">
    <property type="entry name" value="Arginase family protein"/>
    <property type="match status" value="1"/>
</dbReference>
<evidence type="ECO:0000256" key="2">
    <source>
        <dbReference type="ARBA" id="ARBA00022801"/>
    </source>
</evidence>
<evidence type="ECO:0000256" key="1">
    <source>
        <dbReference type="ARBA" id="ARBA00022723"/>
    </source>
</evidence>
<dbReference type="PROSITE" id="PS51409">
    <property type="entry name" value="ARGINASE_2"/>
    <property type="match status" value="1"/>
</dbReference>
<dbReference type="InterPro" id="IPR009571">
    <property type="entry name" value="SUR7/Rim9-like_fungi"/>
</dbReference>
<feature type="transmembrane region" description="Helical" evidence="5">
    <location>
        <begin position="387"/>
        <end position="407"/>
    </location>
</feature>
<dbReference type="InterPro" id="IPR006035">
    <property type="entry name" value="Ureohydrolase"/>
</dbReference>
<dbReference type="SUPFAM" id="SSF55729">
    <property type="entry name" value="Acyl-CoA N-acyltransferases (Nat)"/>
    <property type="match status" value="1"/>
</dbReference>
<dbReference type="GO" id="GO:0008783">
    <property type="term" value="F:agmatinase activity"/>
    <property type="evidence" value="ECO:0007669"/>
    <property type="project" value="TreeGrafter"/>
</dbReference>